<evidence type="ECO:0000313" key="8">
    <source>
        <dbReference type="Proteomes" id="UP000054516"/>
    </source>
</evidence>
<reference evidence="7" key="1">
    <citation type="submission" date="2016-03" db="EMBL/GenBank/DDBJ databases">
        <title>Draft genome sequence of Rosellinia necatrix.</title>
        <authorList>
            <person name="Kanematsu S."/>
        </authorList>
    </citation>
    <scope>NUCLEOTIDE SEQUENCE [LARGE SCALE GENOMIC DNA]</scope>
    <source>
        <strain evidence="7">W97</strain>
    </source>
</reference>
<comment type="cofactor">
    <cofactor evidence="6">
        <name>heme</name>
        <dbReference type="ChEBI" id="CHEBI:30413"/>
    </cofactor>
</comment>
<dbReference type="STRING" id="77044.A0A1W2TJ58"/>
<keyword evidence="3" id="KW-0560">Oxidoreductase</keyword>
<dbReference type="GO" id="GO:0020037">
    <property type="term" value="F:heme binding"/>
    <property type="evidence" value="ECO:0007669"/>
    <property type="project" value="InterPro"/>
</dbReference>
<dbReference type="InterPro" id="IPR036396">
    <property type="entry name" value="Cyt_P450_sf"/>
</dbReference>
<dbReference type="GO" id="GO:0016705">
    <property type="term" value="F:oxidoreductase activity, acting on paired donors, with incorporation or reduction of molecular oxygen"/>
    <property type="evidence" value="ECO:0007669"/>
    <property type="project" value="InterPro"/>
</dbReference>
<dbReference type="PRINTS" id="PR00463">
    <property type="entry name" value="EP450I"/>
</dbReference>
<dbReference type="InterPro" id="IPR002401">
    <property type="entry name" value="Cyt_P450_E_grp-I"/>
</dbReference>
<dbReference type="OMA" id="MLNQREI"/>
<accession>A0A1W2TJ58</accession>
<name>A0A1W2TJ58_ROSNE</name>
<dbReference type="AlphaFoldDB" id="A0A1W2TJ58"/>
<keyword evidence="4 6" id="KW-0408">Iron</keyword>
<keyword evidence="5" id="KW-0503">Monooxygenase</keyword>
<evidence type="ECO:0000313" key="7">
    <source>
        <dbReference type="EMBL" id="GAP88233.2"/>
    </source>
</evidence>
<evidence type="ECO:0000256" key="2">
    <source>
        <dbReference type="ARBA" id="ARBA00022723"/>
    </source>
</evidence>
<keyword evidence="2 6" id="KW-0479">Metal-binding</keyword>
<proteinExistence type="inferred from homology"/>
<feature type="binding site" description="axial binding residue" evidence="6">
    <location>
        <position position="367"/>
    </location>
    <ligand>
        <name>heme</name>
        <dbReference type="ChEBI" id="CHEBI:30413"/>
    </ligand>
    <ligandPart>
        <name>Fe</name>
        <dbReference type="ChEBI" id="CHEBI:18248"/>
    </ligandPart>
</feature>
<dbReference type="PANTHER" id="PTHR46300:SF2">
    <property type="entry name" value="CYTOCHROME P450 MONOOXYGENASE ALNH-RELATED"/>
    <property type="match status" value="1"/>
</dbReference>
<comment type="similarity">
    <text evidence="1">Belongs to the cytochrome P450 family.</text>
</comment>
<dbReference type="InterPro" id="IPR050364">
    <property type="entry name" value="Cytochrome_P450_fung"/>
</dbReference>
<dbReference type="Gene3D" id="1.10.630.10">
    <property type="entry name" value="Cytochrome P450"/>
    <property type="match status" value="1"/>
</dbReference>
<dbReference type="Proteomes" id="UP000054516">
    <property type="component" value="Unassembled WGS sequence"/>
</dbReference>
<dbReference type="PANTHER" id="PTHR46300">
    <property type="entry name" value="P450, PUTATIVE (EUROFUNG)-RELATED-RELATED"/>
    <property type="match status" value="1"/>
</dbReference>
<protein>
    <submittedName>
        <fullName evidence="7">Putative cytochrome P450</fullName>
    </submittedName>
</protein>
<evidence type="ECO:0000256" key="1">
    <source>
        <dbReference type="ARBA" id="ARBA00010617"/>
    </source>
</evidence>
<keyword evidence="8" id="KW-1185">Reference proteome</keyword>
<evidence type="ECO:0000256" key="4">
    <source>
        <dbReference type="ARBA" id="ARBA00023004"/>
    </source>
</evidence>
<dbReference type="CDD" id="cd11065">
    <property type="entry name" value="CYP64-like"/>
    <property type="match status" value="1"/>
</dbReference>
<keyword evidence="6" id="KW-0349">Heme</keyword>
<dbReference type="GO" id="GO:0004497">
    <property type="term" value="F:monooxygenase activity"/>
    <property type="evidence" value="ECO:0007669"/>
    <property type="project" value="UniProtKB-KW"/>
</dbReference>
<sequence length="471" mass="53484">MIVLNSDLAIKDLVDKRGAIYSSRPEAYIAQDILSGGLRVLFMPNSPNNAWKMVRKFLHQILSVSAARTYIPYQDLESKAMLLGFLDNPNDFIDHLRRYTASLTTQMTFGFRTTSIHDTRFKEAFDIFDHSSELIASRTAAMLDLVPALRRLPDFLLPIKRIAKEVHRKERKLFQNCFFSIKQQIRNGTSKPCVCVDLIRMQERESFSDDLGAYISGSVLQAGSETTASILVGFVQAMVIFPEVARAAQAEIDKICGDRFPDLDDLPHLPYIRACAKESLRWMPGFLLGIPHAVTRDDTYMGYCIPKDAIVIMNVWAVHNDPKRHPDPRRFEPLRYIDDHQTSIDAANNPDATKRDHFVFGAGRRRCQGMHIADRSIFLAISRLLWAFDFGRVVDPQTDEEKIPDMNDLADGVMSLPNPFPANITPRNSYKAQCLREQWAEVSKLLDQEAQWRTAPEGLVLGGEQHEPSSE</sequence>
<evidence type="ECO:0000256" key="6">
    <source>
        <dbReference type="PIRSR" id="PIRSR602401-1"/>
    </source>
</evidence>
<dbReference type="SUPFAM" id="SSF48264">
    <property type="entry name" value="Cytochrome P450"/>
    <property type="match status" value="1"/>
</dbReference>
<dbReference type="InterPro" id="IPR001128">
    <property type="entry name" value="Cyt_P450"/>
</dbReference>
<evidence type="ECO:0000256" key="3">
    <source>
        <dbReference type="ARBA" id="ARBA00023002"/>
    </source>
</evidence>
<dbReference type="GO" id="GO:0005506">
    <property type="term" value="F:iron ion binding"/>
    <property type="evidence" value="ECO:0007669"/>
    <property type="project" value="InterPro"/>
</dbReference>
<evidence type="ECO:0000256" key="5">
    <source>
        <dbReference type="ARBA" id="ARBA00023033"/>
    </source>
</evidence>
<organism evidence="7">
    <name type="scientific">Rosellinia necatrix</name>
    <name type="common">White root-rot fungus</name>
    <dbReference type="NCBI Taxonomy" id="77044"/>
    <lineage>
        <taxon>Eukaryota</taxon>
        <taxon>Fungi</taxon>
        <taxon>Dikarya</taxon>
        <taxon>Ascomycota</taxon>
        <taxon>Pezizomycotina</taxon>
        <taxon>Sordariomycetes</taxon>
        <taxon>Xylariomycetidae</taxon>
        <taxon>Xylariales</taxon>
        <taxon>Xylariaceae</taxon>
        <taxon>Rosellinia</taxon>
    </lineage>
</organism>
<gene>
    <name evidence="7" type="ORF">SAMD00023353_3000240</name>
</gene>
<dbReference type="OrthoDB" id="1055148at2759"/>
<dbReference type="EMBL" id="DF977475">
    <property type="protein sequence ID" value="GAP88233.2"/>
    <property type="molecule type" value="Genomic_DNA"/>
</dbReference>
<dbReference type="Pfam" id="PF00067">
    <property type="entry name" value="p450"/>
    <property type="match status" value="1"/>
</dbReference>